<name>A0A385D1G5_9CAUD</name>
<evidence type="ECO:0000259" key="1">
    <source>
        <dbReference type="Pfam" id="PF18454"/>
    </source>
</evidence>
<keyword evidence="3" id="KW-1185">Reference proteome</keyword>
<gene>
    <name evidence="2" type="primary">27</name>
    <name evidence="2" type="ORF">SEA_CATFISH_27</name>
</gene>
<dbReference type="InterPro" id="IPR041352">
    <property type="entry name" value="Mtd_N"/>
</dbReference>
<dbReference type="KEGG" id="vg:63911553"/>
<dbReference type="EMBL" id="MH697580">
    <property type="protein sequence ID" value="AXQ51864.1"/>
    <property type="molecule type" value="Genomic_DNA"/>
</dbReference>
<feature type="domain" description="Major tropism determinant N-terminal" evidence="1">
    <location>
        <begin position="5"/>
        <end position="42"/>
    </location>
</feature>
<evidence type="ECO:0000313" key="3">
    <source>
        <dbReference type="Proteomes" id="UP000264051"/>
    </source>
</evidence>
<organism evidence="2 3">
    <name type="scientific">Gordonia phage Catfish</name>
    <dbReference type="NCBI Taxonomy" id="2301538"/>
    <lineage>
        <taxon>Viruses</taxon>
        <taxon>Duplodnaviria</taxon>
        <taxon>Heunggongvirae</taxon>
        <taxon>Uroviricota</taxon>
        <taxon>Caudoviricetes</taxon>
        <taxon>Ruthgordonvirinae</taxon>
        <taxon>Catfishvirus</taxon>
        <taxon>Catfishvirus catfish</taxon>
    </lineage>
</organism>
<dbReference type="Pfam" id="PF18454">
    <property type="entry name" value="Mtd_N"/>
    <property type="match status" value="1"/>
</dbReference>
<dbReference type="Proteomes" id="UP000264051">
    <property type="component" value="Segment"/>
</dbReference>
<dbReference type="GeneID" id="63911553"/>
<sequence>MATLIRFRRNTATEAAEANPVLEQGEPGFAFDTNTLKIGDGVRAWNDLPDVGEDVAGLVVYWDDLSQDVRDRVTARLTQAQADALYATVGRVAAVEDRATALETAIGGKVDKITGTNRVHTNDGSGNPSSVAYSSAATPQTMMFRTAGGVTSVAAGTDPAHAVNKGQMDTALGAKANASALTTKADLVNGVIPTSQLPRVSIGETYSVPSQAAMLALDVQPGDVAIRTDVDTVFMLKAAPASTVGNWFDLSSSAAGGVVSVNGQTGTVNLGKADLGLGNVDNTSDAAKPISTAVSNALAGKVGTSDARLTDRRAPLNQSVTSDSFESTLRTALEGAVSKAASALQGEVVATLPTSPVAGRVYVVTG</sequence>
<proteinExistence type="predicted"/>
<dbReference type="SUPFAM" id="SSF69349">
    <property type="entry name" value="Phage fibre proteins"/>
    <property type="match status" value="1"/>
</dbReference>
<reference evidence="3" key="1">
    <citation type="submission" date="2018-07" db="EMBL/GenBank/DDBJ databases">
        <authorList>
            <person name="Byford A.D."/>
            <person name="Nguyen L.Q."/>
            <person name="Alvarez I.A."/>
            <person name="Bhandari M."/>
            <person name="Desselle J.R."/>
            <person name="Duong Q.-N.N."/>
            <person name="Dupree A.F."/>
            <person name="Feroben K.E."/>
            <person name="Garrison M.E."/>
            <person name="Higginbotham J.L."/>
            <person name="Hunter C.W."/>
            <person name="Knight B.A."/>
            <person name="Lee J.A."/>
            <person name="Lewis I.C."/>
            <person name="Long E.L."/>
            <person name="Rimal A."/>
            <person name="Sinnasone S."/>
            <person name="Tandukar J."/>
            <person name="Willis C.E."/>
            <person name="Nguyen A.V."/>
            <person name="Hancock A.M."/>
            <person name="Dicus A.P."/>
            <person name="Gallien G.E."/>
            <person name="Weidemeier A.M.D."/>
            <person name="Gissendanner C.R."/>
            <person name="Findley A.M."/>
            <person name="Bollivar D.W."/>
            <person name="Garlena R.A."/>
            <person name="Russell D.A."/>
            <person name="Pope W.H."/>
            <person name="Jacobs-Sera D."/>
            <person name="Hatfull G.F."/>
        </authorList>
    </citation>
    <scope>NUCLEOTIDE SEQUENCE [LARGE SCALE GENOMIC DNA]</scope>
</reference>
<accession>A0A385D1G5</accession>
<evidence type="ECO:0000313" key="2">
    <source>
        <dbReference type="EMBL" id="AXQ51864.1"/>
    </source>
</evidence>
<protein>
    <submittedName>
        <fullName evidence="2">Minor tail protein</fullName>
    </submittedName>
</protein>
<dbReference type="RefSeq" id="YP_010050817.1">
    <property type="nucleotide sequence ID" value="NC_054434.1"/>
</dbReference>